<evidence type="ECO:0000313" key="3">
    <source>
        <dbReference type="Proteomes" id="UP000669179"/>
    </source>
</evidence>
<dbReference type="Proteomes" id="UP000669179">
    <property type="component" value="Unassembled WGS sequence"/>
</dbReference>
<name>A0A939PI60_9ACTN</name>
<feature type="domain" description="DUF4232" evidence="1">
    <location>
        <begin position="6"/>
        <end position="123"/>
    </location>
</feature>
<organism evidence="2 3">
    <name type="scientific">Actinomadura barringtoniae</name>
    <dbReference type="NCBI Taxonomy" id="1427535"/>
    <lineage>
        <taxon>Bacteria</taxon>
        <taxon>Bacillati</taxon>
        <taxon>Actinomycetota</taxon>
        <taxon>Actinomycetes</taxon>
        <taxon>Streptosporangiales</taxon>
        <taxon>Thermomonosporaceae</taxon>
        <taxon>Actinomadura</taxon>
    </lineage>
</organism>
<evidence type="ECO:0000259" key="1">
    <source>
        <dbReference type="Pfam" id="PF14016"/>
    </source>
</evidence>
<comment type="caution">
    <text evidence="2">The sequence shown here is derived from an EMBL/GenBank/DDBJ whole genome shotgun (WGS) entry which is preliminary data.</text>
</comment>
<gene>
    <name evidence="2" type="ORF">J4573_24350</name>
</gene>
<sequence>MQNAGGSVASWMLTVTNNGSRTCTLYGYPSFGLKNAADELLGDSKTVYVQHPGAATSITLRPGRTAFAGVKWNVCSDGDLIGGLVLTPPGERSNTPVNLEGIGHSQEVPSLKLCSHSVTAGTFQPSSQGVVFPS</sequence>
<protein>
    <submittedName>
        <fullName evidence="2">DUF4232 domain-containing protein</fullName>
    </submittedName>
</protein>
<dbReference type="Pfam" id="PF14016">
    <property type="entry name" value="DUF4232"/>
    <property type="match status" value="1"/>
</dbReference>
<dbReference type="InterPro" id="IPR025326">
    <property type="entry name" value="DUF4232"/>
</dbReference>
<dbReference type="AlphaFoldDB" id="A0A939PI60"/>
<evidence type="ECO:0000313" key="2">
    <source>
        <dbReference type="EMBL" id="MBO2450254.1"/>
    </source>
</evidence>
<accession>A0A939PI60</accession>
<keyword evidence="3" id="KW-1185">Reference proteome</keyword>
<reference evidence="2" key="1">
    <citation type="submission" date="2021-03" db="EMBL/GenBank/DDBJ databases">
        <authorList>
            <person name="Kanchanasin P."/>
            <person name="Saeng-In P."/>
            <person name="Phongsopitanun W."/>
            <person name="Yuki M."/>
            <person name="Kudo T."/>
            <person name="Ohkuma M."/>
            <person name="Tanasupawat S."/>
        </authorList>
    </citation>
    <scope>NUCLEOTIDE SEQUENCE</scope>
    <source>
        <strain evidence="2">GKU 128</strain>
    </source>
</reference>
<dbReference type="EMBL" id="JAGEOJ010000010">
    <property type="protein sequence ID" value="MBO2450254.1"/>
    <property type="molecule type" value="Genomic_DNA"/>
</dbReference>
<proteinExistence type="predicted"/>